<protein>
    <submittedName>
        <fullName evidence="1">Uncharacterized protein</fullName>
    </submittedName>
</protein>
<accession>G5SLG8</accession>
<dbReference type="HOGENOM" id="CLU_1576988_0_0_10"/>
<dbReference type="EMBL" id="AFFY01000002">
    <property type="protein sequence ID" value="EHH01979.1"/>
    <property type="molecule type" value="Genomic_DNA"/>
</dbReference>
<evidence type="ECO:0000313" key="2">
    <source>
        <dbReference type="Proteomes" id="UP000003598"/>
    </source>
</evidence>
<dbReference type="AlphaFoldDB" id="G5SLG8"/>
<reference evidence="1 2" key="1">
    <citation type="submission" date="2011-03" db="EMBL/GenBank/DDBJ databases">
        <authorList>
            <person name="Weinstock G."/>
            <person name="Sodergren E."/>
            <person name="Clifton S."/>
            <person name="Fulton L."/>
            <person name="Fulton B."/>
            <person name="Courtney L."/>
            <person name="Fronick C."/>
            <person name="Harrison M."/>
            <person name="Strong C."/>
            <person name="Farmer C."/>
            <person name="Delahaunty K."/>
            <person name="Markovic C."/>
            <person name="Hall O."/>
            <person name="Minx P."/>
            <person name="Tomlinson C."/>
            <person name="Mitreva M."/>
            <person name="Hou S."/>
            <person name="Chen J."/>
            <person name="Wollam A."/>
            <person name="Pepin K.H."/>
            <person name="Johnson M."/>
            <person name="Bhonagiri V."/>
            <person name="Zhang X."/>
            <person name="Suruliraj S."/>
            <person name="Warren W."/>
            <person name="Chinwalla A."/>
            <person name="Mardis E.R."/>
            <person name="Wilson R.K."/>
        </authorList>
    </citation>
    <scope>NUCLEOTIDE SEQUENCE [LARGE SCALE GENOMIC DNA]</scope>
    <source>
        <strain evidence="1 2">YIT 11840</strain>
    </source>
</reference>
<proteinExistence type="predicted"/>
<comment type="caution">
    <text evidence="1">The sequence shown here is derived from an EMBL/GenBank/DDBJ whole genome shotgun (WGS) entry which is preliminary data.</text>
</comment>
<dbReference type="Proteomes" id="UP000003598">
    <property type="component" value="Unassembled WGS sequence"/>
</dbReference>
<organism evidence="1 2">
    <name type="scientific">Paraprevotella clara YIT 11840</name>
    <dbReference type="NCBI Taxonomy" id="762968"/>
    <lineage>
        <taxon>Bacteria</taxon>
        <taxon>Pseudomonadati</taxon>
        <taxon>Bacteroidota</taxon>
        <taxon>Bacteroidia</taxon>
        <taxon>Bacteroidales</taxon>
        <taxon>Prevotellaceae</taxon>
        <taxon>Paraprevotella</taxon>
    </lineage>
</organism>
<keyword evidence="2" id="KW-1185">Reference proteome</keyword>
<gene>
    <name evidence="1" type="ORF">HMPREF9441_00188</name>
</gene>
<sequence length="169" mass="19022">MQRYIKVGECIMFPYQAQALDEQVLLRRTVDVDAARPECIIFRGVFLQGNVVGENTLRTVAVRSGVRTELQRVAQRDGVEYGFQVMVTVGTAFRDVQSQIDFSVGMANHNMMFYVCKGKQCLETVDKMFIKECGPEAFLGGKGLSLHVKSDLIWQNRERQGGALPRALK</sequence>
<evidence type="ECO:0000313" key="1">
    <source>
        <dbReference type="EMBL" id="EHH01979.1"/>
    </source>
</evidence>
<name>G5SLG8_9BACT</name>
<dbReference type="STRING" id="762968.HMPREF9441_00188"/>